<organism evidence="1 2">
    <name type="scientific">Flavobacterium taihuense</name>
    <dbReference type="NCBI Taxonomy" id="2857508"/>
    <lineage>
        <taxon>Bacteria</taxon>
        <taxon>Pseudomonadati</taxon>
        <taxon>Bacteroidota</taxon>
        <taxon>Flavobacteriia</taxon>
        <taxon>Flavobacteriales</taxon>
        <taxon>Flavobacteriaceae</taxon>
        <taxon>Flavobacterium</taxon>
    </lineage>
</organism>
<dbReference type="EMBL" id="JAHWYN010000009">
    <property type="protein sequence ID" value="MBW4361129.1"/>
    <property type="molecule type" value="Genomic_DNA"/>
</dbReference>
<dbReference type="RefSeq" id="WP_219317612.1">
    <property type="nucleotide sequence ID" value="NZ_JAHWYN010000009.1"/>
</dbReference>
<evidence type="ECO:0000313" key="2">
    <source>
        <dbReference type="Proteomes" id="UP000812031"/>
    </source>
</evidence>
<sequence length="527" mass="58533">MLKNSFFKTIPFLLFIVLFNSCDKELNVIGEDLIGDGSFGITKDDFSVIAYNEKIGPIQSNNLPINPLGIYDNPSFGTTTANFVTQVALEKENPTIDAATATITSVLLTIPYFYDKSKTVLNSDGSSNYVLDSIYGEDKKAKMKLSIYESGYYMADLDGNSQNSKTQKFYSNQYSEFHAQLRPSETSPLLLNNEPIKSQNEEFFFDDAEHVIQPPTDDVTTTTRTPPGIRFHLNKTFFEDKILKAPAGSLVSNAVFKNYFRGLFFNMERIGAGKGSMAMLNFKGGKITISYAETVDGKKEPKTITLLLTGNTVSLVNQSNTNADYTNATTTNVNKMEGDANLYLKGGEGSMSILKIFGDDKFGPDGVTGIPNEVPDQLDIIRKNKYLINEANLVFYVNSTKMGSSHAPQRIYLYDFTNSKILADYTGVLGGTITGGGAYYKFRITNHIRNLVISTDPKNVELGLVVTEDISKTNFYFLRDETVSPFVVPMASVMSPLGTIVFGNNIPTDDLNYDKRLKFEIYYTKPN</sequence>
<name>A0ABS6XZ27_9FLAO</name>
<dbReference type="Pfam" id="PF14092">
    <property type="entry name" value="DUF4270"/>
    <property type="match status" value="1"/>
</dbReference>
<protein>
    <submittedName>
        <fullName evidence="1">DUF4270 domain-containing protein</fullName>
    </submittedName>
</protein>
<comment type="caution">
    <text evidence="1">The sequence shown here is derived from an EMBL/GenBank/DDBJ whole genome shotgun (WGS) entry which is preliminary data.</text>
</comment>
<evidence type="ECO:0000313" key="1">
    <source>
        <dbReference type="EMBL" id="MBW4361129.1"/>
    </source>
</evidence>
<proteinExistence type="predicted"/>
<reference evidence="1 2" key="1">
    <citation type="submission" date="2021-07" db="EMBL/GenBank/DDBJ databases">
        <title>Flavobacterium sp. nov. isolated from sediment on the Taihu Lake.</title>
        <authorList>
            <person name="Qu J.-H."/>
        </authorList>
    </citation>
    <scope>NUCLEOTIDE SEQUENCE [LARGE SCALE GENOMIC DNA]</scope>
    <source>
        <strain evidence="1 2">NAS39</strain>
    </source>
</reference>
<accession>A0ABS6XZ27</accession>
<dbReference type="Proteomes" id="UP000812031">
    <property type="component" value="Unassembled WGS sequence"/>
</dbReference>
<dbReference type="InterPro" id="IPR025366">
    <property type="entry name" value="DUF4270"/>
</dbReference>
<gene>
    <name evidence="1" type="ORF">KZH69_11595</name>
</gene>
<keyword evidence="2" id="KW-1185">Reference proteome</keyword>